<accession>A0A919TNQ0</accession>
<reference evidence="1" key="1">
    <citation type="submission" date="2021-01" db="EMBL/GenBank/DDBJ databases">
        <title>Whole genome shotgun sequence of Actinoplanes siamensis NBRC 109076.</title>
        <authorList>
            <person name="Komaki H."/>
            <person name="Tamura T."/>
        </authorList>
    </citation>
    <scope>NUCLEOTIDE SEQUENCE</scope>
    <source>
        <strain evidence="1">NBRC 109076</strain>
    </source>
</reference>
<protein>
    <submittedName>
        <fullName evidence="1">Uncharacterized protein</fullName>
    </submittedName>
</protein>
<comment type="caution">
    <text evidence="1">The sequence shown here is derived from an EMBL/GenBank/DDBJ whole genome shotgun (WGS) entry which is preliminary data.</text>
</comment>
<dbReference type="RefSeq" id="WP_239103087.1">
    <property type="nucleotide sequence ID" value="NZ_BOMW01000072.1"/>
</dbReference>
<gene>
    <name evidence="1" type="ORF">Asi03nite_65470</name>
</gene>
<dbReference type="AlphaFoldDB" id="A0A919TNQ0"/>
<name>A0A919TNQ0_9ACTN</name>
<evidence type="ECO:0000313" key="1">
    <source>
        <dbReference type="EMBL" id="GIF09009.1"/>
    </source>
</evidence>
<keyword evidence="2" id="KW-1185">Reference proteome</keyword>
<dbReference type="EMBL" id="BOMW01000072">
    <property type="protein sequence ID" value="GIF09009.1"/>
    <property type="molecule type" value="Genomic_DNA"/>
</dbReference>
<dbReference type="Proteomes" id="UP000629619">
    <property type="component" value="Unassembled WGS sequence"/>
</dbReference>
<evidence type="ECO:0000313" key="2">
    <source>
        <dbReference type="Proteomes" id="UP000629619"/>
    </source>
</evidence>
<sequence>MIFLTHNRDPHEVNLGWHRKAEELIRRPDLQQPERSQNGSWKVRYRTGAEGRRYVATLLDPIAARTPYRRVRYAF</sequence>
<organism evidence="1 2">
    <name type="scientific">Actinoplanes siamensis</name>
    <dbReference type="NCBI Taxonomy" id="1223317"/>
    <lineage>
        <taxon>Bacteria</taxon>
        <taxon>Bacillati</taxon>
        <taxon>Actinomycetota</taxon>
        <taxon>Actinomycetes</taxon>
        <taxon>Micromonosporales</taxon>
        <taxon>Micromonosporaceae</taxon>
        <taxon>Actinoplanes</taxon>
    </lineage>
</organism>
<proteinExistence type="predicted"/>